<evidence type="ECO:0000313" key="3">
    <source>
        <dbReference type="Proteomes" id="UP001176941"/>
    </source>
</evidence>
<keyword evidence="3" id="KW-1185">Reference proteome</keyword>
<organism evidence="2 3">
    <name type="scientific">Rangifer tarandus platyrhynchus</name>
    <name type="common">Svalbard reindeer</name>
    <dbReference type="NCBI Taxonomy" id="3082113"/>
    <lineage>
        <taxon>Eukaryota</taxon>
        <taxon>Metazoa</taxon>
        <taxon>Chordata</taxon>
        <taxon>Craniata</taxon>
        <taxon>Vertebrata</taxon>
        <taxon>Euteleostomi</taxon>
        <taxon>Mammalia</taxon>
        <taxon>Eutheria</taxon>
        <taxon>Laurasiatheria</taxon>
        <taxon>Artiodactyla</taxon>
        <taxon>Ruminantia</taxon>
        <taxon>Pecora</taxon>
        <taxon>Cervidae</taxon>
        <taxon>Odocoileinae</taxon>
        <taxon>Rangifer</taxon>
    </lineage>
</organism>
<gene>
    <name evidence="2" type="ORF">MRATA1EN1_LOCUS18791</name>
</gene>
<feature type="compositionally biased region" description="Gly residues" evidence="1">
    <location>
        <begin position="37"/>
        <end position="47"/>
    </location>
</feature>
<proteinExistence type="predicted"/>
<reference evidence="2" key="1">
    <citation type="submission" date="2023-04" db="EMBL/GenBank/DDBJ databases">
        <authorList>
            <consortium name="ELIXIR-Norway"/>
        </authorList>
    </citation>
    <scope>NUCLEOTIDE SEQUENCE [LARGE SCALE GENOMIC DNA]</scope>
</reference>
<sequence length="92" mass="9599">MASAQARKLAAAGGSAPQPASPVGLSSPVRTAWLLGGDPGGLWQEGGGRGRRTGRGRDSFLRQHRFPPAGLSDCSDSSADEIHETKKDFLIL</sequence>
<protein>
    <submittedName>
        <fullName evidence="2">Uncharacterized protein</fullName>
    </submittedName>
</protein>
<accession>A0ABN8ZD94</accession>
<dbReference type="Proteomes" id="UP001176941">
    <property type="component" value="Chromosome 3"/>
</dbReference>
<feature type="compositionally biased region" description="Low complexity" evidence="1">
    <location>
        <begin position="10"/>
        <end position="22"/>
    </location>
</feature>
<feature type="region of interest" description="Disordered" evidence="1">
    <location>
        <begin position="1"/>
        <end position="78"/>
    </location>
</feature>
<dbReference type="EMBL" id="OX459939">
    <property type="protein sequence ID" value="CAI9169829.1"/>
    <property type="molecule type" value="Genomic_DNA"/>
</dbReference>
<evidence type="ECO:0000256" key="1">
    <source>
        <dbReference type="SAM" id="MobiDB-lite"/>
    </source>
</evidence>
<name>A0ABN8ZD94_RANTA</name>
<evidence type="ECO:0000313" key="2">
    <source>
        <dbReference type="EMBL" id="CAI9169829.1"/>
    </source>
</evidence>